<evidence type="ECO:0000256" key="1">
    <source>
        <dbReference type="ARBA" id="ARBA00022723"/>
    </source>
</evidence>
<dbReference type="Pfam" id="PF01522">
    <property type="entry name" value="Polysacc_deac_1"/>
    <property type="match status" value="1"/>
</dbReference>
<dbReference type="PANTHER" id="PTHR10587:SF133">
    <property type="entry name" value="CHITIN DEACETYLASE 1-RELATED"/>
    <property type="match status" value="1"/>
</dbReference>
<dbReference type="AlphaFoldDB" id="A0A6H0SLX6"/>
<dbReference type="GO" id="GO:0016810">
    <property type="term" value="F:hydrolase activity, acting on carbon-nitrogen (but not peptide) bonds"/>
    <property type="evidence" value="ECO:0007669"/>
    <property type="project" value="InterPro"/>
</dbReference>
<dbReference type="EMBL" id="CP032549">
    <property type="protein sequence ID" value="QIV87345.1"/>
    <property type="molecule type" value="Genomic_DNA"/>
</dbReference>
<evidence type="ECO:0000259" key="4">
    <source>
        <dbReference type="PROSITE" id="PS51677"/>
    </source>
</evidence>
<gene>
    <name evidence="5" type="ORF">D3791_09560</name>
</gene>
<reference evidence="5 6" key="1">
    <citation type="submission" date="2018-09" db="EMBL/GenBank/DDBJ databases">
        <title>Glutamicibacter mishrai S5-52T (LMG 29155T = KCTC 39846T).</title>
        <authorList>
            <person name="Das S.K."/>
        </authorList>
    </citation>
    <scope>NUCLEOTIDE SEQUENCE [LARGE SCALE GENOMIC DNA]</scope>
    <source>
        <strain evidence="5 6">S5-52</strain>
    </source>
</reference>
<organism evidence="5 6">
    <name type="scientific">Glutamicibacter mishrai</name>
    <dbReference type="NCBI Taxonomy" id="1775880"/>
    <lineage>
        <taxon>Bacteria</taxon>
        <taxon>Bacillati</taxon>
        <taxon>Actinomycetota</taxon>
        <taxon>Actinomycetes</taxon>
        <taxon>Micrococcales</taxon>
        <taxon>Micrococcaceae</taxon>
        <taxon>Glutamicibacter</taxon>
    </lineage>
</organism>
<dbReference type="InterPro" id="IPR002509">
    <property type="entry name" value="NODB_dom"/>
</dbReference>
<accession>A0A6H0SLX6</accession>
<feature type="signal peptide" evidence="3">
    <location>
        <begin position="1"/>
        <end position="26"/>
    </location>
</feature>
<sequence>MSRQLSRWSMLAMALLGATSAASCSATTGAEPQAQSPSQSASEQVDCSVQRCVALTFDDGPDQFTDELLDTLKATETPATFFLIGSKVQKLPGTLQRMAAEGHQIGSHTWDHSDITKLSAQQLKQQLDRTDAAIKKATGQSPSVFRPPLGHHDKAHNQLVPYPLVLWDIHTHDGRLKNSEKIVKVTMDTVQPGSIILMHDPRKTTVQAIPEMVSQLRAKGYTPVTVDQLFAGEMEDSVVYSSAPLDPAQQ</sequence>
<dbReference type="PANTHER" id="PTHR10587">
    <property type="entry name" value="GLYCOSYL TRANSFERASE-RELATED"/>
    <property type="match status" value="1"/>
</dbReference>
<keyword evidence="2" id="KW-0378">Hydrolase</keyword>
<dbReference type="GO" id="GO:0005975">
    <property type="term" value="P:carbohydrate metabolic process"/>
    <property type="evidence" value="ECO:0007669"/>
    <property type="project" value="InterPro"/>
</dbReference>
<dbReference type="Gene3D" id="3.20.20.370">
    <property type="entry name" value="Glycoside hydrolase/deacetylase"/>
    <property type="match status" value="1"/>
</dbReference>
<dbReference type="PROSITE" id="PS51677">
    <property type="entry name" value="NODB"/>
    <property type="match status" value="1"/>
</dbReference>
<feature type="chain" id="PRO_5026276163" evidence="3">
    <location>
        <begin position="27"/>
        <end position="250"/>
    </location>
</feature>
<feature type="domain" description="NodB homology" evidence="4">
    <location>
        <begin position="51"/>
        <end position="224"/>
    </location>
</feature>
<evidence type="ECO:0000256" key="3">
    <source>
        <dbReference type="SAM" id="SignalP"/>
    </source>
</evidence>
<dbReference type="SUPFAM" id="SSF88713">
    <property type="entry name" value="Glycoside hydrolase/deacetylase"/>
    <property type="match status" value="1"/>
</dbReference>
<protein>
    <submittedName>
        <fullName evidence="5">Polysaccharide deacetylase</fullName>
    </submittedName>
</protein>
<dbReference type="Proteomes" id="UP000502331">
    <property type="component" value="Chromosome"/>
</dbReference>
<dbReference type="InterPro" id="IPR050248">
    <property type="entry name" value="Polysacc_deacetylase_ArnD"/>
</dbReference>
<proteinExistence type="predicted"/>
<keyword evidence="1" id="KW-0479">Metal-binding</keyword>
<dbReference type="InterPro" id="IPR011330">
    <property type="entry name" value="Glyco_hydro/deAcase_b/a-brl"/>
</dbReference>
<evidence type="ECO:0000256" key="2">
    <source>
        <dbReference type="ARBA" id="ARBA00022801"/>
    </source>
</evidence>
<keyword evidence="3" id="KW-0732">Signal</keyword>
<dbReference type="RefSeq" id="WP_172512030.1">
    <property type="nucleotide sequence ID" value="NZ_CP032549.1"/>
</dbReference>
<evidence type="ECO:0000313" key="5">
    <source>
        <dbReference type="EMBL" id="QIV87345.1"/>
    </source>
</evidence>
<dbReference type="GO" id="GO:0016020">
    <property type="term" value="C:membrane"/>
    <property type="evidence" value="ECO:0007669"/>
    <property type="project" value="TreeGrafter"/>
</dbReference>
<dbReference type="GO" id="GO:0046872">
    <property type="term" value="F:metal ion binding"/>
    <property type="evidence" value="ECO:0007669"/>
    <property type="project" value="UniProtKB-KW"/>
</dbReference>
<name>A0A6H0SLX6_9MICC</name>
<keyword evidence="6" id="KW-1185">Reference proteome</keyword>
<evidence type="ECO:0000313" key="6">
    <source>
        <dbReference type="Proteomes" id="UP000502331"/>
    </source>
</evidence>
<dbReference type="PROSITE" id="PS51257">
    <property type="entry name" value="PROKAR_LIPOPROTEIN"/>
    <property type="match status" value="1"/>
</dbReference>